<dbReference type="EnsemblFungi" id="PTTG_25088-t43_1">
    <property type="protein sequence ID" value="PTTG_25088-t43_1-p1"/>
    <property type="gene ID" value="PTTG_25088"/>
</dbReference>
<dbReference type="VEuPathDB" id="FungiDB:PTTG_25088"/>
<reference evidence="2" key="1">
    <citation type="submission" date="2009-11" db="EMBL/GenBank/DDBJ databases">
        <authorList>
            <consortium name="The Broad Institute Genome Sequencing Platform"/>
            <person name="Ward D."/>
            <person name="Feldgarden M."/>
            <person name="Earl A."/>
            <person name="Young S.K."/>
            <person name="Zeng Q."/>
            <person name="Koehrsen M."/>
            <person name="Alvarado L."/>
            <person name="Berlin A."/>
            <person name="Bochicchio J."/>
            <person name="Borenstein D."/>
            <person name="Chapman S.B."/>
            <person name="Chen Z."/>
            <person name="Engels R."/>
            <person name="Freedman E."/>
            <person name="Gellesch M."/>
            <person name="Goldberg J."/>
            <person name="Griggs A."/>
            <person name="Gujja S."/>
            <person name="Heilman E."/>
            <person name="Heiman D."/>
            <person name="Hepburn T."/>
            <person name="Howarth C."/>
            <person name="Jen D."/>
            <person name="Larson L."/>
            <person name="Lewis B."/>
            <person name="Mehta T."/>
            <person name="Park D."/>
            <person name="Pearson M."/>
            <person name="Roberts A."/>
            <person name="Saif S."/>
            <person name="Shea T."/>
            <person name="Shenoy N."/>
            <person name="Sisk P."/>
            <person name="Stolte C."/>
            <person name="Sykes S."/>
            <person name="Thomson T."/>
            <person name="Walk T."/>
            <person name="White J."/>
            <person name="Yandava C."/>
            <person name="Izard J."/>
            <person name="Baranova O.V."/>
            <person name="Blanton J.M."/>
            <person name="Tanner A.C."/>
            <person name="Dewhirst F.E."/>
            <person name="Haas B."/>
            <person name="Nusbaum C."/>
            <person name="Birren B."/>
        </authorList>
    </citation>
    <scope>NUCLEOTIDE SEQUENCE [LARGE SCALE GENOMIC DNA]</scope>
    <source>
        <strain evidence="2">1-1 BBBD Race 1</strain>
    </source>
</reference>
<name>A0A180H4F0_PUCT1</name>
<feature type="compositionally biased region" description="Polar residues" evidence="1">
    <location>
        <begin position="103"/>
        <end position="114"/>
    </location>
</feature>
<dbReference type="AlphaFoldDB" id="A0A180H4F0"/>
<dbReference type="EMBL" id="ADAS02000001">
    <property type="protein sequence ID" value="OAV99886.1"/>
    <property type="molecule type" value="Genomic_DNA"/>
</dbReference>
<dbReference type="PANTHER" id="PTHR31912">
    <property type="entry name" value="IP13529P"/>
    <property type="match status" value="1"/>
</dbReference>
<organism evidence="2">
    <name type="scientific">Puccinia triticina (isolate 1-1 / race 1 (BBBD))</name>
    <name type="common">Brown leaf rust fungus</name>
    <dbReference type="NCBI Taxonomy" id="630390"/>
    <lineage>
        <taxon>Eukaryota</taxon>
        <taxon>Fungi</taxon>
        <taxon>Dikarya</taxon>
        <taxon>Basidiomycota</taxon>
        <taxon>Pucciniomycotina</taxon>
        <taxon>Pucciniomycetes</taxon>
        <taxon>Pucciniales</taxon>
        <taxon>Pucciniaceae</taxon>
        <taxon>Puccinia</taxon>
    </lineage>
</organism>
<reference evidence="2" key="2">
    <citation type="submission" date="2016-05" db="EMBL/GenBank/DDBJ databases">
        <title>Comparative analysis highlights variable genome content of wheat rusts and divergence of the mating loci.</title>
        <authorList>
            <person name="Cuomo C.A."/>
            <person name="Bakkeren G."/>
            <person name="Szabo L."/>
            <person name="Khalil H."/>
            <person name="Joly D."/>
            <person name="Goldberg J."/>
            <person name="Young S."/>
            <person name="Zeng Q."/>
            <person name="Fellers J."/>
        </authorList>
    </citation>
    <scope>NUCLEOTIDE SEQUENCE [LARGE SCALE GENOMIC DNA]</scope>
    <source>
        <strain evidence="2">1-1 BBBD Race 1</strain>
    </source>
</reference>
<protein>
    <submittedName>
        <fullName evidence="2 3">Uncharacterized protein</fullName>
    </submittedName>
</protein>
<sequence>MVEGSVRKHMKLEKYIKLLSELHLAHTCSIKDAAASSMHDMVATGIPCPPASQLPEAPEPAPLVPSMWQPFDGLPNELCEDESVGGDDDLIMSSDASSRKSESTSSDAPLSEYNSDNEADDEEWDLPEAKPTEPTGETPQNGKSSQDPLDNEDGTGTQKHRWNEPNIWWPFKSQEYLVASLLIGYTHTLISRSLYNHIKMLFKLFDIVLPDWSTIRNVKKGLRNLLLIDIKGSISILKNPTYGLSLPNILAQEVANPIVSPSINYYPQEAHGQDVYKLSQSRKWLEELEPMVRAPMCRVREQDWYLFELVQTKSDKIVIPLFFYCKGDEMYAKCVAPNYHFNSNGVHLRLTFPASLPFRSNMLESVLVSDFDLDCNMIAGVDGVLLLERCCDSIYEIADKVTTWHHVPNPWRQKANGRIIRHLPITLYSDDTSGNQSKRWNKHISYYFTLLGLPPKWTNQNYNFHYLSTSNKGGEMELAGTIVSDLGMMSSDGFAAFDCTIQEECSLHPQFFASWGTLQCARRSPVPRYLGMHFIHAAWVRCPLAIPTRSWANCYKVWEMAHQPQKKKAVENSASKLGVKDVLSRKLIDQRYEIIGKASEATPAEEDFLQNLENTAKISTKSLFNAFFELAGFDGCRDTPVEVLHVFLLGAMKYMVQGFMRNLWPSEKPLIQAQYWSFDIDGLNIPSMQADYFTRHFTNFIGKDFRIVVQAAPFVLFEYMDEEEVELWAALCKLAPLIFQTHIEDMALFQDQLSQHICQFLFLLVKNAAQWVNKPKIHMLLHLLDSISRYGPASLFAT</sequence>
<feature type="compositionally biased region" description="Polar residues" evidence="1">
    <location>
        <begin position="135"/>
        <end position="148"/>
    </location>
</feature>
<dbReference type="PANTHER" id="PTHR31912:SF34">
    <property type="entry name" value="NOTOCHORD-RELATED PROTEIN"/>
    <property type="match status" value="1"/>
</dbReference>
<proteinExistence type="predicted"/>
<dbReference type="STRING" id="630390.A0A180H4F0"/>
<gene>
    <name evidence="2" type="ORF">PTTG_25088</name>
</gene>
<evidence type="ECO:0000313" key="2">
    <source>
        <dbReference type="EMBL" id="OAV99886.1"/>
    </source>
</evidence>
<feature type="compositionally biased region" description="Acidic residues" evidence="1">
    <location>
        <begin position="115"/>
        <end position="126"/>
    </location>
</feature>
<dbReference type="Proteomes" id="UP000005240">
    <property type="component" value="Unassembled WGS sequence"/>
</dbReference>
<reference evidence="3" key="4">
    <citation type="submission" date="2025-05" db="UniProtKB">
        <authorList>
            <consortium name="EnsemblFungi"/>
        </authorList>
    </citation>
    <scope>IDENTIFICATION</scope>
    <source>
        <strain evidence="3">isolate 1-1 / race 1 (BBBD)</strain>
    </source>
</reference>
<feature type="compositionally biased region" description="Pro residues" evidence="1">
    <location>
        <begin position="49"/>
        <end position="63"/>
    </location>
</feature>
<feature type="compositionally biased region" description="Acidic residues" evidence="1">
    <location>
        <begin position="78"/>
        <end position="90"/>
    </location>
</feature>
<reference evidence="3 4" key="3">
    <citation type="journal article" date="2017" name="G3 (Bethesda)">
        <title>Comparative analysis highlights variable genome content of wheat rusts and divergence of the mating loci.</title>
        <authorList>
            <person name="Cuomo C.A."/>
            <person name="Bakkeren G."/>
            <person name="Khalil H.B."/>
            <person name="Panwar V."/>
            <person name="Joly D."/>
            <person name="Linning R."/>
            <person name="Sakthikumar S."/>
            <person name="Song X."/>
            <person name="Adiconis X."/>
            <person name="Fan L."/>
            <person name="Goldberg J.M."/>
            <person name="Levin J.Z."/>
            <person name="Young S."/>
            <person name="Zeng Q."/>
            <person name="Anikster Y."/>
            <person name="Bruce M."/>
            <person name="Wang M."/>
            <person name="Yin C."/>
            <person name="McCallum B."/>
            <person name="Szabo L.J."/>
            <person name="Hulbert S."/>
            <person name="Chen X."/>
            <person name="Fellers J.P."/>
        </authorList>
    </citation>
    <scope>NUCLEOTIDE SEQUENCE</scope>
    <source>
        <strain evidence="3">isolate 1-1 / race 1 (BBBD)</strain>
        <strain evidence="4">Isolate 1-1 / race 1 (BBBD)</strain>
    </source>
</reference>
<evidence type="ECO:0000313" key="4">
    <source>
        <dbReference type="Proteomes" id="UP000005240"/>
    </source>
</evidence>
<evidence type="ECO:0000256" key="1">
    <source>
        <dbReference type="SAM" id="MobiDB-lite"/>
    </source>
</evidence>
<evidence type="ECO:0000313" key="3">
    <source>
        <dbReference type="EnsemblFungi" id="PTTG_25088-t43_1-p1"/>
    </source>
</evidence>
<accession>A0A180H4F0</accession>
<feature type="region of interest" description="Disordered" evidence="1">
    <location>
        <begin position="49"/>
        <end position="161"/>
    </location>
</feature>
<dbReference type="OrthoDB" id="2501240at2759"/>
<keyword evidence="4" id="KW-1185">Reference proteome</keyword>